<feature type="signal peptide" evidence="2">
    <location>
        <begin position="1"/>
        <end position="21"/>
    </location>
</feature>
<feature type="region of interest" description="Disordered" evidence="1">
    <location>
        <begin position="22"/>
        <end position="86"/>
    </location>
</feature>
<dbReference type="EMBL" id="JACHMH010000001">
    <property type="protein sequence ID" value="MBB4675263.1"/>
    <property type="molecule type" value="Genomic_DNA"/>
</dbReference>
<sequence>MARRTPAGVLAAAAGLTLVLAACGSGGDTPAPQGADTPSSGSSATSAPETSASGSVDRGPGGQPPAPSGGQPAPGGTNADPVRWNDAVCKGLGGSMRAMLTALKANSPDHKPEDRKAATVAYLGATEGALGTARTELTSLGRPAALRQDTHNELIGYLGTAVETIKRKQPEVAGLDVKDPRFEEKLQPFAAEELDPARLLAKFEEVRTAPGMEEAYRKAPECQRMVKDTEGAFGG</sequence>
<comment type="caution">
    <text evidence="3">The sequence shown here is derived from an EMBL/GenBank/DDBJ whole genome shotgun (WGS) entry which is preliminary data.</text>
</comment>
<evidence type="ECO:0000256" key="1">
    <source>
        <dbReference type="SAM" id="MobiDB-lite"/>
    </source>
</evidence>
<gene>
    <name evidence="3" type="ORF">HNR67_001381</name>
</gene>
<dbReference type="Proteomes" id="UP000533598">
    <property type="component" value="Unassembled WGS sequence"/>
</dbReference>
<keyword evidence="2" id="KW-0732">Signal</keyword>
<evidence type="ECO:0008006" key="5">
    <source>
        <dbReference type="Google" id="ProtNLM"/>
    </source>
</evidence>
<protein>
    <recommendedName>
        <fullName evidence="5">Lipoprotein</fullName>
    </recommendedName>
</protein>
<dbReference type="AlphaFoldDB" id="A0A7W7FSC2"/>
<evidence type="ECO:0000256" key="2">
    <source>
        <dbReference type="SAM" id="SignalP"/>
    </source>
</evidence>
<organism evidence="3 4">
    <name type="scientific">Crossiella cryophila</name>
    <dbReference type="NCBI Taxonomy" id="43355"/>
    <lineage>
        <taxon>Bacteria</taxon>
        <taxon>Bacillati</taxon>
        <taxon>Actinomycetota</taxon>
        <taxon>Actinomycetes</taxon>
        <taxon>Pseudonocardiales</taxon>
        <taxon>Pseudonocardiaceae</taxon>
        <taxon>Crossiella</taxon>
    </lineage>
</organism>
<proteinExistence type="predicted"/>
<accession>A0A7W7FSC2</accession>
<reference evidence="3 4" key="1">
    <citation type="submission" date="2020-08" db="EMBL/GenBank/DDBJ databases">
        <title>Sequencing the genomes of 1000 actinobacteria strains.</title>
        <authorList>
            <person name="Klenk H.-P."/>
        </authorList>
    </citation>
    <scope>NUCLEOTIDE SEQUENCE [LARGE SCALE GENOMIC DNA]</scope>
    <source>
        <strain evidence="3 4">DSM 44230</strain>
    </source>
</reference>
<name>A0A7W7FSC2_9PSEU</name>
<dbReference type="PROSITE" id="PS51257">
    <property type="entry name" value="PROKAR_LIPOPROTEIN"/>
    <property type="match status" value="1"/>
</dbReference>
<keyword evidence="4" id="KW-1185">Reference proteome</keyword>
<dbReference type="RefSeq" id="WP_185001260.1">
    <property type="nucleotide sequence ID" value="NZ_BAAAUI010000006.1"/>
</dbReference>
<evidence type="ECO:0000313" key="4">
    <source>
        <dbReference type="Proteomes" id="UP000533598"/>
    </source>
</evidence>
<evidence type="ECO:0000313" key="3">
    <source>
        <dbReference type="EMBL" id="MBB4675263.1"/>
    </source>
</evidence>
<feature type="compositionally biased region" description="Low complexity" evidence="1">
    <location>
        <begin position="37"/>
        <end position="55"/>
    </location>
</feature>
<feature type="chain" id="PRO_5038841101" description="Lipoprotein" evidence="2">
    <location>
        <begin position="22"/>
        <end position="235"/>
    </location>
</feature>